<dbReference type="EMBL" id="CP031188">
    <property type="protein sequence ID" value="AXG75031.1"/>
    <property type="molecule type" value="Genomic_DNA"/>
</dbReference>
<evidence type="ECO:0000256" key="1">
    <source>
        <dbReference type="ARBA" id="ARBA00000799"/>
    </source>
</evidence>
<dbReference type="EC" id="5.4.4.2" evidence="3"/>
<dbReference type="InterPro" id="IPR015890">
    <property type="entry name" value="Chorismate_C"/>
</dbReference>
<comment type="similarity">
    <text evidence="2">Belongs to the isochorismate synthase family.</text>
</comment>
<dbReference type="NCBIfam" id="TIGR00543">
    <property type="entry name" value="isochor_syn"/>
    <property type="match status" value="1"/>
</dbReference>
<evidence type="ECO:0000256" key="5">
    <source>
        <dbReference type="ARBA" id="ARBA00041564"/>
    </source>
</evidence>
<evidence type="ECO:0000259" key="6">
    <source>
        <dbReference type="Pfam" id="PF00425"/>
    </source>
</evidence>
<dbReference type="AlphaFoldDB" id="A0A345HEM1"/>
<dbReference type="RefSeq" id="WP_114678789.1">
    <property type="nucleotide sequence ID" value="NZ_CP031188.1"/>
</dbReference>
<feature type="domain" description="Chorismate-utilising enzyme C-terminal" evidence="6">
    <location>
        <begin position="98"/>
        <end position="348"/>
    </location>
</feature>
<dbReference type="PANTHER" id="PTHR42839:SF2">
    <property type="entry name" value="ISOCHORISMATE SYNTHASE ENTC"/>
    <property type="match status" value="1"/>
</dbReference>
<organism evidence="7 8">
    <name type="scientific">Flavobacterium arcticum</name>
    <dbReference type="NCBI Taxonomy" id="1784713"/>
    <lineage>
        <taxon>Bacteria</taxon>
        <taxon>Pseudomonadati</taxon>
        <taxon>Bacteroidota</taxon>
        <taxon>Flavobacteriia</taxon>
        <taxon>Flavobacteriales</taxon>
        <taxon>Flavobacteriaceae</taxon>
        <taxon>Flavobacterium</taxon>
    </lineage>
</organism>
<evidence type="ECO:0000313" key="8">
    <source>
        <dbReference type="Proteomes" id="UP000253951"/>
    </source>
</evidence>
<dbReference type="Gene3D" id="3.60.120.10">
    <property type="entry name" value="Anthranilate synthase"/>
    <property type="match status" value="1"/>
</dbReference>
<comment type="catalytic activity">
    <reaction evidence="1">
        <text>chorismate = isochorismate</text>
        <dbReference type="Rhea" id="RHEA:18985"/>
        <dbReference type="ChEBI" id="CHEBI:29748"/>
        <dbReference type="ChEBI" id="CHEBI:29780"/>
        <dbReference type="EC" id="5.4.4.2"/>
    </reaction>
</comment>
<keyword evidence="4 7" id="KW-0413">Isomerase</keyword>
<dbReference type="Pfam" id="PF00425">
    <property type="entry name" value="Chorismate_bind"/>
    <property type="match status" value="1"/>
</dbReference>
<name>A0A345HEM1_9FLAO</name>
<dbReference type="Proteomes" id="UP000253951">
    <property type="component" value="Chromosome"/>
</dbReference>
<keyword evidence="8" id="KW-1185">Reference proteome</keyword>
<accession>A0A345HEM1</accession>
<dbReference type="SUPFAM" id="SSF56322">
    <property type="entry name" value="ADC synthase"/>
    <property type="match status" value="1"/>
</dbReference>
<dbReference type="InterPro" id="IPR004561">
    <property type="entry name" value="IsoChor_synthase"/>
</dbReference>
<dbReference type="GO" id="GO:0008909">
    <property type="term" value="F:isochorismate synthase activity"/>
    <property type="evidence" value="ECO:0007669"/>
    <property type="project" value="UniProtKB-EC"/>
</dbReference>
<dbReference type="KEGG" id="fat:DVK85_12655"/>
<gene>
    <name evidence="7" type="ORF">DVK85_12655</name>
</gene>
<proteinExistence type="inferred from homology"/>
<dbReference type="OrthoDB" id="9806579at2"/>
<dbReference type="PANTHER" id="PTHR42839">
    <property type="entry name" value="ISOCHORISMATE SYNTHASE ENTC"/>
    <property type="match status" value="1"/>
</dbReference>
<sequence>MTDTDIFLKIKSHLKEKKPFVVYCKPGLDSVTGIFQKEATQYYLDTFTDVGFVFAPFSGDKKVFIPAKVSDVFTAKISIENLVATKVDEAPAINEEAKANFENLVSKSIKAIKTGVFNKLVTSRTEIVSESEIDIIEVYQRLLHTYPNAFRYCIYTPDTGLWTGATPEQLLKVDNKTLNTVALAGTQLYIEGEEVVWENKEKEEQQIVTDYIMSSLQEYSDTITTTPPYTFRAGNIVHIKTDVTAELKNNNALEDVINKLHPTPAVCGMPKAEAMQFILENEGYNREYYSGYLGEMHHDFTAGSNNHTNLFVNLRCMKVVDNEAHLYIGCGITKDSNPEKEFFETVNKSMTMRKVI</sequence>
<evidence type="ECO:0000256" key="3">
    <source>
        <dbReference type="ARBA" id="ARBA00012824"/>
    </source>
</evidence>
<evidence type="ECO:0000313" key="7">
    <source>
        <dbReference type="EMBL" id="AXG75031.1"/>
    </source>
</evidence>
<evidence type="ECO:0000256" key="4">
    <source>
        <dbReference type="ARBA" id="ARBA00023235"/>
    </source>
</evidence>
<dbReference type="InterPro" id="IPR005801">
    <property type="entry name" value="ADC_synthase"/>
</dbReference>
<evidence type="ECO:0000256" key="2">
    <source>
        <dbReference type="ARBA" id="ARBA00005297"/>
    </source>
</evidence>
<protein>
    <recommendedName>
        <fullName evidence="3">isochorismate synthase</fullName>
        <ecNumber evidence="3">5.4.4.2</ecNumber>
    </recommendedName>
    <alternativeName>
        <fullName evidence="5">Isochorismate mutase</fullName>
    </alternativeName>
</protein>
<reference evidence="7 8" key="1">
    <citation type="submission" date="2018-07" db="EMBL/GenBank/DDBJ databases">
        <title>Complete genome sequence of Flavobacterium arcticum type strain SM1502T.</title>
        <authorList>
            <person name="Li Y."/>
            <person name="Li D.-D."/>
        </authorList>
    </citation>
    <scope>NUCLEOTIDE SEQUENCE [LARGE SCALE GENOMIC DNA]</scope>
    <source>
        <strain evidence="7 8">SM1502</strain>
    </source>
</reference>